<protein>
    <submittedName>
        <fullName evidence="2">Uncharacterized protein</fullName>
    </submittedName>
</protein>
<evidence type="ECO:0000313" key="3">
    <source>
        <dbReference type="Proteomes" id="UP001596403"/>
    </source>
</evidence>
<gene>
    <name evidence="2" type="ORF">ACFQAU_04080</name>
</gene>
<feature type="region of interest" description="Disordered" evidence="1">
    <location>
        <begin position="1"/>
        <end position="24"/>
    </location>
</feature>
<dbReference type="EMBL" id="JBHSWA010000001">
    <property type="protein sequence ID" value="MFC6641042.1"/>
    <property type="molecule type" value="Genomic_DNA"/>
</dbReference>
<evidence type="ECO:0000256" key="1">
    <source>
        <dbReference type="SAM" id="MobiDB-lite"/>
    </source>
</evidence>
<dbReference type="Proteomes" id="UP001596403">
    <property type="component" value="Unassembled WGS sequence"/>
</dbReference>
<evidence type="ECO:0000313" key="2">
    <source>
        <dbReference type="EMBL" id="MFC6641042.1"/>
    </source>
</evidence>
<reference evidence="3" key="1">
    <citation type="journal article" date="2019" name="Int. J. Syst. Evol. Microbiol.">
        <title>The Global Catalogue of Microorganisms (GCM) 10K type strain sequencing project: providing services to taxonomists for standard genome sequencing and annotation.</title>
        <authorList>
            <consortium name="The Broad Institute Genomics Platform"/>
            <consortium name="The Broad Institute Genome Sequencing Center for Infectious Disease"/>
            <person name="Wu L."/>
            <person name="Ma J."/>
        </authorList>
    </citation>
    <scope>NUCLEOTIDE SEQUENCE [LARGE SCALE GENOMIC DNA]</scope>
    <source>
        <strain evidence="3">NBRC 111368</strain>
    </source>
</reference>
<dbReference type="RefSeq" id="WP_132444899.1">
    <property type="nucleotide sequence ID" value="NZ_JBHSWA010000001.1"/>
</dbReference>
<accession>A0ABW1YUY8</accession>
<comment type="caution">
    <text evidence="2">The sequence shown here is derived from an EMBL/GenBank/DDBJ whole genome shotgun (WGS) entry which is preliminary data.</text>
</comment>
<proteinExistence type="predicted"/>
<keyword evidence="3" id="KW-1185">Reference proteome</keyword>
<sequence length="79" mass="8589">MTGTDKNGLNPARGDRPSCMPGGDYFEPKALPDALPQVMSTVLKVVHTQPSRKETQPQDGYIDCWADMEINLVGTPGNE</sequence>
<name>A0ABW1YUY8_9RHOB</name>
<organism evidence="2 3">
    <name type="scientific">Sulfitobacter profundi</name>
    <dbReference type="NCBI Taxonomy" id="2679961"/>
    <lineage>
        <taxon>Bacteria</taxon>
        <taxon>Pseudomonadati</taxon>
        <taxon>Pseudomonadota</taxon>
        <taxon>Alphaproteobacteria</taxon>
        <taxon>Rhodobacterales</taxon>
        <taxon>Roseobacteraceae</taxon>
        <taxon>Sulfitobacter</taxon>
    </lineage>
</organism>